<evidence type="ECO:0000313" key="2">
    <source>
        <dbReference type="Proteomes" id="UP000005268"/>
    </source>
</evidence>
<dbReference type="HOGENOM" id="CLU_3375415_0_0_6"/>
<organism evidence="1 2">
    <name type="scientific">Pseudomonas putida ND6</name>
    <dbReference type="NCBI Taxonomy" id="231023"/>
    <lineage>
        <taxon>Bacteria</taxon>
        <taxon>Pseudomonadati</taxon>
        <taxon>Pseudomonadota</taxon>
        <taxon>Gammaproteobacteria</taxon>
        <taxon>Pseudomonadales</taxon>
        <taxon>Pseudomonadaceae</taxon>
        <taxon>Pseudomonas</taxon>
    </lineage>
</organism>
<protein>
    <submittedName>
        <fullName evidence="1">Uncharacterized protein</fullName>
    </submittedName>
</protein>
<dbReference type="AlphaFoldDB" id="I3UZB8"/>
<gene>
    <name evidence="1" type="ORF">YSA_07544</name>
</gene>
<dbReference type="Proteomes" id="UP000005268">
    <property type="component" value="Chromosome"/>
</dbReference>
<sequence>MLERRKARWGAQSGENKKRWVGGCQVKHDKMLQN</sequence>
<evidence type="ECO:0000313" key="1">
    <source>
        <dbReference type="EMBL" id="AFK70839.1"/>
    </source>
</evidence>
<proteinExistence type="predicted"/>
<dbReference type="EMBL" id="CP003588">
    <property type="protein sequence ID" value="AFK70839.1"/>
    <property type="molecule type" value="Genomic_DNA"/>
</dbReference>
<reference evidence="1 2" key="1">
    <citation type="journal article" date="2012" name="J. Bacteriol.">
        <title>Complete Genome Sequence of the Naphthalene-Degrading Pseudomonas putida Strain ND6.</title>
        <authorList>
            <person name="Li S."/>
            <person name="Zhao H."/>
            <person name="Li Y."/>
            <person name="Niu S."/>
            <person name="Cai B."/>
        </authorList>
    </citation>
    <scope>NUCLEOTIDE SEQUENCE [LARGE SCALE GENOMIC DNA]</scope>
    <source>
        <strain evidence="1 2">ND6</strain>
    </source>
</reference>
<name>I3UZB8_PSEPU</name>
<accession>I3UZB8</accession>
<dbReference type="KEGG" id="ppi:YSA_07544"/>